<dbReference type="EMBL" id="ALWX01000060">
    <property type="protein sequence ID" value="EKA60423.1"/>
    <property type="molecule type" value="Genomic_DNA"/>
</dbReference>
<evidence type="ECO:0000313" key="2">
    <source>
        <dbReference type="EMBL" id="EKA60423.1"/>
    </source>
</evidence>
<keyword evidence="1" id="KW-0812">Transmembrane</keyword>
<dbReference type="RefSeq" id="WP_007928795.1">
    <property type="nucleotide sequence ID" value="NZ_ALWX01000060.1"/>
</dbReference>
<evidence type="ECO:0000313" key="3">
    <source>
        <dbReference type="EMBL" id="RWU84258.1"/>
    </source>
</evidence>
<feature type="transmembrane region" description="Helical" evidence="1">
    <location>
        <begin position="61"/>
        <end position="82"/>
    </location>
</feature>
<reference evidence="2 4" key="2">
    <citation type="journal article" date="2012" name="J. Bacteriol.">
        <title>Genome Sequence of Janibacter hoylei MTCC8307, Isolated from the Stratospheric Air.</title>
        <authorList>
            <person name="Pawar S.P."/>
            <person name="Dhotre D.P."/>
            <person name="Shetty S.A."/>
            <person name="Chowdhury S.P."/>
            <person name="Chaudhari B.L."/>
            <person name="Shouche Y.S."/>
        </authorList>
    </citation>
    <scope>NUCLEOTIDE SEQUENCE [LARGE SCALE GENOMIC DNA]</scope>
    <source>
        <strain evidence="2 4">PVAS-1</strain>
    </source>
</reference>
<evidence type="ECO:0000313" key="4">
    <source>
        <dbReference type="Proteomes" id="UP000004474"/>
    </source>
</evidence>
<name>K1EMB6_9MICO</name>
<feature type="transmembrane region" description="Helical" evidence="1">
    <location>
        <begin position="129"/>
        <end position="149"/>
    </location>
</feature>
<dbReference type="Pfam" id="PF09819">
    <property type="entry name" value="ABC_cobalt"/>
    <property type="match status" value="1"/>
</dbReference>
<keyword evidence="1" id="KW-1133">Transmembrane helix</keyword>
<keyword evidence="5" id="KW-1185">Reference proteome</keyword>
<dbReference type="Proteomes" id="UP000288711">
    <property type="component" value="Unassembled WGS sequence"/>
</dbReference>
<dbReference type="OrthoDB" id="8017424at2"/>
<evidence type="ECO:0000256" key="1">
    <source>
        <dbReference type="SAM" id="Phobius"/>
    </source>
</evidence>
<dbReference type="InterPro" id="IPR017195">
    <property type="entry name" value="ABC_thiamin-permease_prd"/>
</dbReference>
<organism evidence="2 4">
    <name type="scientific">Janibacter hoylei PVAS-1</name>
    <dbReference type="NCBI Taxonomy" id="1210046"/>
    <lineage>
        <taxon>Bacteria</taxon>
        <taxon>Bacillati</taxon>
        <taxon>Actinomycetota</taxon>
        <taxon>Actinomycetes</taxon>
        <taxon>Micrococcales</taxon>
        <taxon>Intrasporangiaceae</taxon>
        <taxon>Janibacter</taxon>
    </lineage>
</organism>
<dbReference type="STRING" id="1210046.B277_13114"/>
<feature type="transmembrane region" description="Helical" evidence="1">
    <location>
        <begin position="169"/>
        <end position="189"/>
    </location>
</feature>
<feature type="transmembrane region" description="Helical" evidence="1">
    <location>
        <begin position="94"/>
        <end position="117"/>
    </location>
</feature>
<proteinExistence type="predicted"/>
<feature type="transmembrane region" description="Helical" evidence="1">
    <location>
        <begin position="29"/>
        <end position="49"/>
    </location>
</feature>
<reference evidence="3" key="3">
    <citation type="submission" date="2017-11" db="EMBL/GenBank/DDBJ databases">
        <authorList>
            <person name="Seuylemezian A."/>
            <person name="Cooper K."/>
            <person name="Vaishampayan P."/>
        </authorList>
    </citation>
    <scope>NUCLEOTIDE SEQUENCE</scope>
    <source>
        <strain evidence="3">PVAS-1</strain>
    </source>
</reference>
<keyword evidence="1" id="KW-0472">Membrane</keyword>
<dbReference type="eggNOG" id="COG4721">
    <property type="taxonomic scope" value="Bacteria"/>
</dbReference>
<sequence length="214" mass="22351">MPTTKSTGATRAGTVLATRPLLGWRTVDLLTIAFLGVAFGVAYWGYGLLYNGPISALGLAFQPLFGLFVGFWFIAGVVGGLVVRRPGAAIACELIAATVSALFGNQWGVTTIVSGLAQGIGAELAFAIFAYKAFGPAVAVLAGALSAPLEWVYEIGAYFTDWAWAWKLAYLPLMVVSGVVIAGIGGWLLTRALAEAGALNPFPPGQEVLERRAV</sequence>
<accession>K1EMB6</accession>
<gene>
    <name evidence="2" type="ORF">B277_13114</name>
    <name evidence="3" type="ORF">CWN80_05370</name>
</gene>
<dbReference type="PATRIC" id="fig|1210046.3.peg.2516"/>
<evidence type="ECO:0000313" key="5">
    <source>
        <dbReference type="Proteomes" id="UP000288711"/>
    </source>
</evidence>
<dbReference type="AlphaFoldDB" id="K1EMB6"/>
<reference evidence="3 5" key="1">
    <citation type="journal article" date="2009" name="Int. J. Syst. Evol. Microbiol.">
        <title>Janibacter hoylei sp. nov., Bacillus isronensis sp. nov. and Bacillus aryabhattai sp. nov., isolated from cryotubes used for collecting air from the upper atmosphere.</title>
        <authorList>
            <person name="Shivaji S."/>
            <person name="Chaturvedi P."/>
            <person name="Begum Z."/>
            <person name="Pindi P.K."/>
            <person name="Manorama R."/>
            <person name="Padmanaban D.A."/>
            <person name="Shouche Y.S."/>
            <person name="Pawar S."/>
            <person name="Vaishampayan P."/>
            <person name="Dutt C.B."/>
            <person name="Datta G.N."/>
            <person name="Manchanda R.K."/>
            <person name="Rao U.R."/>
            <person name="Bhargava P.M."/>
            <person name="Narlikar J.V."/>
        </authorList>
    </citation>
    <scope>NUCLEOTIDE SEQUENCE [LARGE SCALE GENOMIC DNA]</scope>
    <source>
        <strain evidence="3 5">PVAS-1</strain>
    </source>
</reference>
<dbReference type="Proteomes" id="UP000004474">
    <property type="component" value="Unassembled WGS sequence"/>
</dbReference>
<dbReference type="EMBL" id="PIPF01000005">
    <property type="protein sequence ID" value="RWU84258.1"/>
    <property type="molecule type" value="Genomic_DNA"/>
</dbReference>
<protein>
    <submittedName>
        <fullName evidence="2 3">ABC transporter permease</fullName>
    </submittedName>
</protein>
<comment type="caution">
    <text evidence="2">The sequence shown here is derived from an EMBL/GenBank/DDBJ whole genome shotgun (WGS) entry which is preliminary data.</text>
</comment>
<dbReference type="PIRSF" id="PIRSF037394">
    <property type="entry name" value="ABC_thiamine-permease_YkoE_prd"/>
    <property type="match status" value="1"/>
</dbReference>